<name>A0ABY2WIF1_9FLAO</name>
<evidence type="ECO:0000259" key="3">
    <source>
        <dbReference type="Pfam" id="PF16344"/>
    </source>
</evidence>
<dbReference type="InterPro" id="IPR006860">
    <property type="entry name" value="FecR"/>
</dbReference>
<dbReference type="PANTHER" id="PTHR30273">
    <property type="entry name" value="PERIPLASMIC SIGNAL SENSOR AND SIGMA FACTOR ACTIVATOR FECR-RELATED"/>
    <property type="match status" value="1"/>
</dbReference>
<keyword evidence="1" id="KW-0472">Membrane</keyword>
<comment type="caution">
    <text evidence="4">The sequence shown here is derived from an EMBL/GenBank/DDBJ whole genome shotgun (WGS) entry which is preliminary data.</text>
</comment>
<keyword evidence="5" id="KW-1185">Reference proteome</keyword>
<dbReference type="InterPro" id="IPR012373">
    <property type="entry name" value="Ferrdict_sens_TM"/>
</dbReference>
<sequence length="305" mass="34015">MADKQTIWAKWMAGELSPEELSTLEQHPEFEEHRRIIQGMQRFQKPAFDKEALRAKIIQHRGAKVHSKPKSPKVVSLKWWGYVGAAAAAFALLFGLLFNEVQYSTAPGETLVVELPDGSQVQLNSNSSLSRKGFLWNSSKEVALEGEAYFKIQKGDGFMVQANSGIVGVLGTEFNIKDRGAAMEVACFEGKVRFNSRDGRHESYLTKGMLVRLEGDQFKEGTFSKDSPDWMQGRSVFNTIPLGEVLVELEAQFGIRFEVNNADISQKFTGSFAHQNVDIALQTVLVPMGIPYQLDPDKKVVILGQ</sequence>
<evidence type="ECO:0000313" key="5">
    <source>
        <dbReference type="Proteomes" id="UP000751614"/>
    </source>
</evidence>
<dbReference type="Pfam" id="PF04773">
    <property type="entry name" value="FecR"/>
    <property type="match status" value="1"/>
</dbReference>
<organism evidence="4 5">
    <name type="scientific">Flagellimonas algicola</name>
    <dbReference type="NCBI Taxonomy" id="2583815"/>
    <lineage>
        <taxon>Bacteria</taxon>
        <taxon>Pseudomonadati</taxon>
        <taxon>Bacteroidota</taxon>
        <taxon>Flavobacteriia</taxon>
        <taxon>Flavobacteriales</taxon>
        <taxon>Flavobacteriaceae</taxon>
        <taxon>Flagellimonas</taxon>
    </lineage>
</organism>
<keyword evidence="1" id="KW-1133">Transmembrane helix</keyword>
<dbReference type="Pfam" id="PF16344">
    <property type="entry name" value="FecR_C"/>
    <property type="match status" value="1"/>
</dbReference>
<proteinExistence type="predicted"/>
<feature type="transmembrane region" description="Helical" evidence="1">
    <location>
        <begin position="79"/>
        <end position="98"/>
    </location>
</feature>
<feature type="domain" description="Protein FecR C-terminal" evidence="3">
    <location>
        <begin position="236"/>
        <end position="293"/>
    </location>
</feature>
<reference evidence="4 5" key="1">
    <citation type="submission" date="2019-05" db="EMBL/GenBank/DDBJ databases">
        <title>Flagellimonas sp. AsT0115, sp. nov., isolated from a marine red algae, Asparagopsis taxiformis.</title>
        <authorList>
            <person name="Kim J."/>
            <person name="Jeong S.E."/>
            <person name="Jeon C.O."/>
        </authorList>
    </citation>
    <scope>NUCLEOTIDE SEQUENCE [LARGE SCALE GENOMIC DNA]</scope>
    <source>
        <strain evidence="4 5">AsT0115</strain>
    </source>
</reference>
<evidence type="ECO:0000256" key="1">
    <source>
        <dbReference type="SAM" id="Phobius"/>
    </source>
</evidence>
<dbReference type="PANTHER" id="PTHR30273:SF2">
    <property type="entry name" value="PROTEIN FECR"/>
    <property type="match status" value="1"/>
</dbReference>
<evidence type="ECO:0000259" key="2">
    <source>
        <dbReference type="Pfam" id="PF04773"/>
    </source>
</evidence>
<accession>A0ABY2WIF1</accession>
<feature type="domain" description="FecR protein" evidence="2">
    <location>
        <begin position="102"/>
        <end position="193"/>
    </location>
</feature>
<protein>
    <submittedName>
        <fullName evidence="4">DUF4974 domain-containing protein</fullName>
    </submittedName>
</protein>
<dbReference type="Gene3D" id="2.60.120.1440">
    <property type="match status" value="1"/>
</dbReference>
<dbReference type="Proteomes" id="UP000751614">
    <property type="component" value="Unassembled WGS sequence"/>
</dbReference>
<dbReference type="RefSeq" id="WP_138835994.1">
    <property type="nucleotide sequence ID" value="NZ_VCNI01000002.1"/>
</dbReference>
<dbReference type="Gene3D" id="3.55.50.30">
    <property type="match status" value="1"/>
</dbReference>
<keyword evidence="1" id="KW-0812">Transmembrane</keyword>
<dbReference type="InterPro" id="IPR032508">
    <property type="entry name" value="FecR_C"/>
</dbReference>
<gene>
    <name evidence="4" type="ORF">FGG15_10480</name>
</gene>
<dbReference type="PIRSF" id="PIRSF018266">
    <property type="entry name" value="FecR"/>
    <property type="match status" value="1"/>
</dbReference>
<evidence type="ECO:0000313" key="4">
    <source>
        <dbReference type="EMBL" id="TMU54627.1"/>
    </source>
</evidence>
<dbReference type="EMBL" id="VCNI01000002">
    <property type="protein sequence ID" value="TMU54627.1"/>
    <property type="molecule type" value="Genomic_DNA"/>
</dbReference>